<evidence type="ECO:0000313" key="1">
    <source>
        <dbReference type="EMBL" id="ESN99423.1"/>
    </source>
</evidence>
<protein>
    <submittedName>
        <fullName evidence="1 2">Uncharacterized protein</fullName>
    </submittedName>
</protein>
<name>T1ETG6_HELRO</name>
<dbReference type="KEGG" id="hro:HELRODRAFT_162971"/>
<reference evidence="1 3" key="2">
    <citation type="journal article" date="2013" name="Nature">
        <title>Insights into bilaterian evolution from three spiralian genomes.</title>
        <authorList>
            <person name="Simakov O."/>
            <person name="Marletaz F."/>
            <person name="Cho S.J."/>
            <person name="Edsinger-Gonzales E."/>
            <person name="Havlak P."/>
            <person name="Hellsten U."/>
            <person name="Kuo D.H."/>
            <person name="Larsson T."/>
            <person name="Lv J."/>
            <person name="Arendt D."/>
            <person name="Savage R."/>
            <person name="Osoegawa K."/>
            <person name="de Jong P."/>
            <person name="Grimwood J."/>
            <person name="Chapman J.A."/>
            <person name="Shapiro H."/>
            <person name="Aerts A."/>
            <person name="Otillar R.P."/>
            <person name="Terry A.Y."/>
            <person name="Boore J.L."/>
            <person name="Grigoriev I.V."/>
            <person name="Lindberg D.R."/>
            <person name="Seaver E.C."/>
            <person name="Weisblat D.A."/>
            <person name="Putnam N.H."/>
            <person name="Rokhsar D.S."/>
        </authorList>
    </citation>
    <scope>NUCLEOTIDE SEQUENCE</scope>
</reference>
<dbReference type="Proteomes" id="UP000015101">
    <property type="component" value="Unassembled WGS sequence"/>
</dbReference>
<keyword evidence="3" id="KW-1185">Reference proteome</keyword>
<accession>T1ETG6</accession>
<dbReference type="RefSeq" id="XP_009023263.1">
    <property type="nucleotide sequence ID" value="XM_009025015.1"/>
</dbReference>
<evidence type="ECO:0000313" key="2">
    <source>
        <dbReference type="EnsemblMetazoa" id="HelroP162971"/>
    </source>
</evidence>
<gene>
    <name evidence="2" type="primary">20199866</name>
    <name evidence="1" type="ORF">HELRODRAFT_162971</name>
</gene>
<organism evidence="2 3">
    <name type="scientific">Helobdella robusta</name>
    <name type="common">Californian leech</name>
    <dbReference type="NCBI Taxonomy" id="6412"/>
    <lineage>
        <taxon>Eukaryota</taxon>
        <taxon>Metazoa</taxon>
        <taxon>Spiralia</taxon>
        <taxon>Lophotrochozoa</taxon>
        <taxon>Annelida</taxon>
        <taxon>Clitellata</taxon>
        <taxon>Hirudinea</taxon>
        <taxon>Rhynchobdellida</taxon>
        <taxon>Glossiphoniidae</taxon>
        <taxon>Helobdella</taxon>
    </lineage>
</organism>
<reference evidence="3" key="1">
    <citation type="submission" date="2012-12" db="EMBL/GenBank/DDBJ databases">
        <authorList>
            <person name="Hellsten U."/>
            <person name="Grimwood J."/>
            <person name="Chapman J.A."/>
            <person name="Shapiro H."/>
            <person name="Aerts A."/>
            <person name="Otillar R.P."/>
            <person name="Terry A.Y."/>
            <person name="Boore J.L."/>
            <person name="Simakov O."/>
            <person name="Marletaz F."/>
            <person name="Cho S.-J."/>
            <person name="Edsinger-Gonzales E."/>
            <person name="Havlak P."/>
            <person name="Kuo D.-H."/>
            <person name="Larsson T."/>
            <person name="Lv J."/>
            <person name="Arendt D."/>
            <person name="Savage R."/>
            <person name="Osoegawa K."/>
            <person name="de Jong P."/>
            <person name="Lindberg D.R."/>
            <person name="Seaver E.C."/>
            <person name="Weisblat D.A."/>
            <person name="Putnam N.H."/>
            <person name="Grigoriev I.V."/>
            <person name="Rokhsar D.S."/>
        </authorList>
    </citation>
    <scope>NUCLEOTIDE SEQUENCE</scope>
</reference>
<dbReference type="InParanoid" id="T1ETG6"/>
<dbReference type="EMBL" id="KB097143">
    <property type="protein sequence ID" value="ESN99423.1"/>
    <property type="molecule type" value="Genomic_DNA"/>
</dbReference>
<dbReference type="HOGENOM" id="CLU_2199778_0_0_1"/>
<dbReference type="EnsemblMetazoa" id="HelroT162971">
    <property type="protein sequence ID" value="HelroP162971"/>
    <property type="gene ID" value="HelroG162971"/>
</dbReference>
<dbReference type="GeneID" id="20199866"/>
<reference evidence="2" key="3">
    <citation type="submission" date="2015-06" db="UniProtKB">
        <authorList>
            <consortium name="EnsemblMetazoa"/>
        </authorList>
    </citation>
    <scope>IDENTIFICATION</scope>
</reference>
<dbReference type="AlphaFoldDB" id="T1ETG6"/>
<evidence type="ECO:0000313" key="3">
    <source>
        <dbReference type="Proteomes" id="UP000015101"/>
    </source>
</evidence>
<sequence>MPALKEFNTTSLKKKLRHERGSLMKNEIDLYEFDFPDLMKEHEVIIENNKETITQNPEVLGSLSLAYSTTYNYICDCKSIIPMEARVDCDARVNSDARVVVKNLESPY</sequence>
<proteinExistence type="predicted"/>
<dbReference type="EMBL" id="AMQM01001244">
    <property type="status" value="NOT_ANNOTATED_CDS"/>
    <property type="molecule type" value="Genomic_DNA"/>
</dbReference>
<dbReference type="CTD" id="20199866"/>